<reference evidence="1" key="1">
    <citation type="submission" date="2018-05" db="EMBL/GenBank/DDBJ databases">
        <authorList>
            <person name="Lanie J.A."/>
            <person name="Ng W.-L."/>
            <person name="Kazmierczak K.M."/>
            <person name="Andrzejewski T.M."/>
            <person name="Davidsen T.M."/>
            <person name="Wayne K.J."/>
            <person name="Tettelin H."/>
            <person name="Glass J.I."/>
            <person name="Rusch D."/>
            <person name="Podicherti R."/>
            <person name="Tsui H.-C.T."/>
            <person name="Winkler M.E."/>
        </authorList>
    </citation>
    <scope>NUCLEOTIDE SEQUENCE</scope>
</reference>
<organism evidence="1">
    <name type="scientific">marine metagenome</name>
    <dbReference type="NCBI Taxonomy" id="408172"/>
    <lineage>
        <taxon>unclassified sequences</taxon>
        <taxon>metagenomes</taxon>
        <taxon>ecological metagenomes</taxon>
    </lineage>
</organism>
<name>A0A383DLS4_9ZZZZ</name>
<evidence type="ECO:0000313" key="1">
    <source>
        <dbReference type="EMBL" id="SVE45230.1"/>
    </source>
</evidence>
<dbReference type="AlphaFoldDB" id="A0A383DLS4"/>
<protein>
    <submittedName>
        <fullName evidence="1">Uncharacterized protein</fullName>
    </submittedName>
</protein>
<proteinExistence type="predicted"/>
<dbReference type="EMBL" id="UINC01218274">
    <property type="protein sequence ID" value="SVE45230.1"/>
    <property type="molecule type" value="Genomic_DNA"/>
</dbReference>
<accession>A0A383DLS4</accession>
<gene>
    <name evidence="1" type="ORF">METZ01_LOCUS498084</name>
</gene>
<sequence>MSEQTDSNSLITGQCLSIGTFDIAGRLKIKAVINIPIGL</sequence>